<sequence length="288" mass="31767">MKNILITGCSSGFGRLTAETLIKRGYTVLATMIGLDTFSAKAASQLEDFAGKQSGTLHILELDVTCCNSIKSALKRGIELVDEIDVVINNAGIGDTGWTEAFSEEQTQKMFDVNVFGVQRMMRAVLPEMRKRNEGLIINFSSIQGRVVFPYSGIYSATKFAIEGLSESYHYELKPLGVDVVMLQPGGFKTNFEAIQNGPSDKARLDSYGELKDEPYKVWGNPDDTKDFLPHPQPIADAIIKLIETEPGKRPLRTLVDPLLDGTGTKTINEATQKAQRELSDKLGWDII</sequence>
<dbReference type="InterPro" id="IPR020904">
    <property type="entry name" value="Sc_DH/Rdtase_CS"/>
</dbReference>
<dbReference type="PRINTS" id="PR00081">
    <property type="entry name" value="GDHRDH"/>
</dbReference>
<evidence type="ECO:0000256" key="1">
    <source>
        <dbReference type="RuleBase" id="RU000363"/>
    </source>
</evidence>
<dbReference type="InterPro" id="IPR036291">
    <property type="entry name" value="NAD(P)-bd_dom_sf"/>
</dbReference>
<accession>A0A1M4U610</accession>
<comment type="similarity">
    <text evidence="1">Belongs to the short-chain dehydrogenases/reductases (SDR) family.</text>
</comment>
<gene>
    <name evidence="2" type="ORF">SAMN05444274_101585</name>
</gene>
<name>A0A1M4U610_9BACT</name>
<dbReference type="InterPro" id="IPR002347">
    <property type="entry name" value="SDR_fam"/>
</dbReference>
<dbReference type="PANTHER" id="PTHR43976">
    <property type="entry name" value="SHORT CHAIN DEHYDROGENASE"/>
    <property type="match status" value="1"/>
</dbReference>
<dbReference type="Pfam" id="PF00106">
    <property type="entry name" value="adh_short"/>
    <property type="match status" value="1"/>
</dbReference>
<dbReference type="STRING" id="1484053.SAMN05444274_101585"/>
<dbReference type="Proteomes" id="UP000184164">
    <property type="component" value="Unassembled WGS sequence"/>
</dbReference>
<dbReference type="CDD" id="cd05374">
    <property type="entry name" value="17beta-HSD-like_SDR_c"/>
    <property type="match status" value="1"/>
</dbReference>
<dbReference type="EMBL" id="FQUM01000001">
    <property type="protein sequence ID" value="SHE52169.1"/>
    <property type="molecule type" value="Genomic_DNA"/>
</dbReference>
<dbReference type="InterPro" id="IPR051911">
    <property type="entry name" value="SDR_oxidoreductase"/>
</dbReference>
<dbReference type="SUPFAM" id="SSF51735">
    <property type="entry name" value="NAD(P)-binding Rossmann-fold domains"/>
    <property type="match status" value="1"/>
</dbReference>
<dbReference type="PANTHER" id="PTHR43976:SF9">
    <property type="entry name" value="OXIDOREDUCTASE"/>
    <property type="match status" value="1"/>
</dbReference>
<dbReference type="PRINTS" id="PR00080">
    <property type="entry name" value="SDRFAMILY"/>
</dbReference>
<evidence type="ECO:0000313" key="2">
    <source>
        <dbReference type="EMBL" id="SHE52169.1"/>
    </source>
</evidence>
<dbReference type="OrthoDB" id="9786056at2"/>
<keyword evidence="3" id="KW-1185">Reference proteome</keyword>
<evidence type="ECO:0000313" key="3">
    <source>
        <dbReference type="Proteomes" id="UP000184164"/>
    </source>
</evidence>
<dbReference type="Gene3D" id="3.40.50.720">
    <property type="entry name" value="NAD(P)-binding Rossmann-like Domain"/>
    <property type="match status" value="1"/>
</dbReference>
<dbReference type="PROSITE" id="PS00061">
    <property type="entry name" value="ADH_SHORT"/>
    <property type="match status" value="1"/>
</dbReference>
<proteinExistence type="inferred from homology"/>
<organism evidence="2 3">
    <name type="scientific">Mariniphaga anaerophila</name>
    <dbReference type="NCBI Taxonomy" id="1484053"/>
    <lineage>
        <taxon>Bacteria</taxon>
        <taxon>Pseudomonadati</taxon>
        <taxon>Bacteroidota</taxon>
        <taxon>Bacteroidia</taxon>
        <taxon>Marinilabiliales</taxon>
        <taxon>Prolixibacteraceae</taxon>
        <taxon>Mariniphaga</taxon>
    </lineage>
</organism>
<reference evidence="3" key="1">
    <citation type="submission" date="2016-11" db="EMBL/GenBank/DDBJ databases">
        <authorList>
            <person name="Varghese N."/>
            <person name="Submissions S."/>
        </authorList>
    </citation>
    <scope>NUCLEOTIDE SEQUENCE [LARGE SCALE GENOMIC DNA]</scope>
    <source>
        <strain evidence="3">DSM 26910</strain>
    </source>
</reference>
<dbReference type="AlphaFoldDB" id="A0A1M4U610"/>
<dbReference type="RefSeq" id="WP_072998704.1">
    <property type="nucleotide sequence ID" value="NZ_FQUM01000001.1"/>
</dbReference>
<protein>
    <submittedName>
        <fullName evidence="2">Short-chain dehydrogenase</fullName>
    </submittedName>
</protein>